<dbReference type="PROSITE" id="PS50082">
    <property type="entry name" value="WD_REPEATS_2"/>
    <property type="match status" value="1"/>
</dbReference>
<sequence length="88" mass="9712">MDIKFSPDDKQIATASTDGTIQIWEADDLENLPVVFKDSEGYVLTVAFSPDGKKLVAGSNQEDLLIARPTRSEFMAGDICTQLNRNFT</sequence>
<name>X0YKS0_9ZZZZ</name>
<reference evidence="1" key="1">
    <citation type="journal article" date="2014" name="Front. Microbiol.">
        <title>High frequency of phylogenetically diverse reductive dehalogenase-homologous genes in deep subseafloor sedimentary metagenomes.</title>
        <authorList>
            <person name="Kawai M."/>
            <person name="Futagami T."/>
            <person name="Toyoda A."/>
            <person name="Takaki Y."/>
            <person name="Nishi S."/>
            <person name="Hori S."/>
            <person name="Arai W."/>
            <person name="Tsubouchi T."/>
            <person name="Morono Y."/>
            <person name="Uchiyama I."/>
            <person name="Ito T."/>
            <person name="Fujiyama A."/>
            <person name="Inagaki F."/>
            <person name="Takami H."/>
        </authorList>
    </citation>
    <scope>NUCLEOTIDE SEQUENCE</scope>
    <source>
        <strain evidence="1">Expedition CK06-06</strain>
    </source>
</reference>
<feature type="non-terminal residue" evidence="1">
    <location>
        <position position="88"/>
    </location>
</feature>
<dbReference type="Pfam" id="PF00400">
    <property type="entry name" value="WD40"/>
    <property type="match status" value="2"/>
</dbReference>
<gene>
    <name evidence="1" type="ORF">S01H4_13699</name>
</gene>
<organism evidence="1">
    <name type="scientific">marine sediment metagenome</name>
    <dbReference type="NCBI Taxonomy" id="412755"/>
    <lineage>
        <taxon>unclassified sequences</taxon>
        <taxon>metagenomes</taxon>
        <taxon>ecological metagenomes</taxon>
    </lineage>
</organism>
<protein>
    <submittedName>
        <fullName evidence="1">Uncharacterized protein</fullName>
    </submittedName>
</protein>
<comment type="caution">
    <text evidence="1">The sequence shown here is derived from an EMBL/GenBank/DDBJ whole genome shotgun (WGS) entry which is preliminary data.</text>
</comment>
<evidence type="ECO:0000313" key="1">
    <source>
        <dbReference type="EMBL" id="GAG56625.1"/>
    </source>
</evidence>
<dbReference type="AlphaFoldDB" id="X0YKS0"/>
<dbReference type="InterPro" id="IPR015943">
    <property type="entry name" value="WD40/YVTN_repeat-like_dom_sf"/>
</dbReference>
<dbReference type="SUPFAM" id="SSF82171">
    <property type="entry name" value="DPP6 N-terminal domain-like"/>
    <property type="match status" value="1"/>
</dbReference>
<accession>X0YKS0</accession>
<dbReference type="InterPro" id="IPR001680">
    <property type="entry name" value="WD40_rpt"/>
</dbReference>
<dbReference type="Gene3D" id="2.130.10.10">
    <property type="entry name" value="YVTN repeat-like/Quinoprotein amine dehydrogenase"/>
    <property type="match status" value="1"/>
</dbReference>
<proteinExistence type="predicted"/>
<dbReference type="PROSITE" id="PS50294">
    <property type="entry name" value="WD_REPEATS_REGION"/>
    <property type="match status" value="1"/>
</dbReference>
<dbReference type="EMBL" id="BART01006026">
    <property type="protein sequence ID" value="GAG56625.1"/>
    <property type="molecule type" value="Genomic_DNA"/>
</dbReference>